<dbReference type="GO" id="GO:0016020">
    <property type="term" value="C:membrane"/>
    <property type="evidence" value="ECO:0007669"/>
    <property type="project" value="UniProtKB-SubCell"/>
</dbReference>
<evidence type="ECO:0000313" key="7">
    <source>
        <dbReference type="EMBL" id="CAG5008347.1"/>
    </source>
</evidence>
<feature type="transmembrane region" description="Helical" evidence="5">
    <location>
        <begin position="144"/>
        <end position="165"/>
    </location>
</feature>
<evidence type="ECO:0000256" key="1">
    <source>
        <dbReference type="ARBA" id="ARBA00004141"/>
    </source>
</evidence>
<comment type="caution">
    <text evidence="7">The sequence shown here is derived from an EMBL/GenBank/DDBJ whole genome shotgun (WGS) entry which is preliminary data.</text>
</comment>
<keyword evidence="3 5" id="KW-1133">Transmembrane helix</keyword>
<evidence type="ECO:0000259" key="6">
    <source>
        <dbReference type="PROSITE" id="PS50850"/>
    </source>
</evidence>
<feature type="transmembrane region" description="Helical" evidence="5">
    <location>
        <begin position="177"/>
        <end position="198"/>
    </location>
</feature>
<protein>
    <submittedName>
        <fullName evidence="7">(apollo) hypothetical protein</fullName>
    </submittedName>
</protein>
<evidence type="ECO:0000256" key="3">
    <source>
        <dbReference type="ARBA" id="ARBA00022989"/>
    </source>
</evidence>
<dbReference type="InterPro" id="IPR005829">
    <property type="entry name" value="Sugar_transporter_CS"/>
</dbReference>
<dbReference type="Pfam" id="PF00083">
    <property type="entry name" value="Sugar_tr"/>
    <property type="match status" value="1"/>
</dbReference>
<dbReference type="PROSITE" id="PS50850">
    <property type="entry name" value="MFS"/>
    <property type="match status" value="1"/>
</dbReference>
<organism evidence="7 8">
    <name type="scientific">Parnassius apollo</name>
    <name type="common">Apollo butterfly</name>
    <name type="synonym">Papilio apollo</name>
    <dbReference type="NCBI Taxonomy" id="110799"/>
    <lineage>
        <taxon>Eukaryota</taxon>
        <taxon>Metazoa</taxon>
        <taxon>Ecdysozoa</taxon>
        <taxon>Arthropoda</taxon>
        <taxon>Hexapoda</taxon>
        <taxon>Insecta</taxon>
        <taxon>Pterygota</taxon>
        <taxon>Neoptera</taxon>
        <taxon>Endopterygota</taxon>
        <taxon>Lepidoptera</taxon>
        <taxon>Glossata</taxon>
        <taxon>Ditrysia</taxon>
        <taxon>Papilionoidea</taxon>
        <taxon>Papilionidae</taxon>
        <taxon>Parnassiinae</taxon>
        <taxon>Parnassini</taxon>
        <taxon>Parnassius</taxon>
        <taxon>Parnassius</taxon>
    </lineage>
</organism>
<gene>
    <name evidence="7" type="ORF">PAPOLLO_LOCUS15060</name>
</gene>
<evidence type="ECO:0000256" key="4">
    <source>
        <dbReference type="ARBA" id="ARBA00023136"/>
    </source>
</evidence>
<feature type="transmembrane region" description="Helical" evidence="5">
    <location>
        <begin position="204"/>
        <end position="222"/>
    </location>
</feature>
<dbReference type="InterPro" id="IPR005828">
    <property type="entry name" value="MFS_sugar_transport-like"/>
</dbReference>
<keyword evidence="4 5" id="KW-0472">Membrane</keyword>
<dbReference type="Proteomes" id="UP000691718">
    <property type="component" value="Unassembled WGS sequence"/>
</dbReference>
<proteinExistence type="predicted"/>
<feature type="domain" description="Major facilitator superfamily (MFS) profile" evidence="6">
    <location>
        <begin position="52"/>
        <end position="280"/>
    </location>
</feature>
<dbReference type="GO" id="GO:0022857">
    <property type="term" value="F:transmembrane transporter activity"/>
    <property type="evidence" value="ECO:0007669"/>
    <property type="project" value="InterPro"/>
</dbReference>
<dbReference type="EMBL" id="CAJQZP010001011">
    <property type="protein sequence ID" value="CAG5008347.1"/>
    <property type="molecule type" value="Genomic_DNA"/>
</dbReference>
<keyword evidence="8" id="KW-1185">Reference proteome</keyword>
<keyword evidence="2 5" id="KW-0812">Transmembrane</keyword>
<dbReference type="InterPro" id="IPR050549">
    <property type="entry name" value="MFS_Trehalose_Transporter"/>
</dbReference>
<dbReference type="AlphaFoldDB" id="A0A8S3X893"/>
<feature type="transmembrane region" description="Helical" evidence="5">
    <location>
        <begin position="89"/>
        <end position="110"/>
    </location>
</feature>
<reference evidence="7" key="1">
    <citation type="submission" date="2021-04" db="EMBL/GenBank/DDBJ databases">
        <authorList>
            <person name="Tunstrom K."/>
        </authorList>
    </citation>
    <scope>NUCLEOTIDE SEQUENCE</scope>
</reference>
<sequence length="280" mass="31196">MYKNQNLNEVLTHIPQNATEIQKQIIQAKVQAVRSSTVKDINESDVKWFTLMEDGTRGYGMTLGFPTILIPAVIQPRDGEVLHLNASEVSWIGSINLIVVPLGCAMSGVVTSPLGRRRAMQAVNLPFFIAWLIFHFSSTTGHLYGALFLTGLAGGLLEAPVLTYVAEITQPYLRGSLSATSSMCIIIGVFTQFLFGLLMYWRTVALVNITFTILSVLALFFVPESPHWLVSKKRHADARKSLQWLRGWTTPQAVEAELKDIQALFKTKKGWEFVANPRCN</sequence>
<accession>A0A8S3X893</accession>
<dbReference type="InterPro" id="IPR020846">
    <property type="entry name" value="MFS_dom"/>
</dbReference>
<dbReference type="OrthoDB" id="6133115at2759"/>
<dbReference type="PROSITE" id="PS00217">
    <property type="entry name" value="SUGAR_TRANSPORT_2"/>
    <property type="match status" value="1"/>
</dbReference>
<dbReference type="PANTHER" id="PTHR48021:SF39">
    <property type="entry name" value="MAJOR FACILITATOR SUPERFAMILY (MFS) PROFILE DOMAIN-CONTAINING PROTEIN"/>
    <property type="match status" value="1"/>
</dbReference>
<evidence type="ECO:0000256" key="2">
    <source>
        <dbReference type="ARBA" id="ARBA00022692"/>
    </source>
</evidence>
<evidence type="ECO:0000256" key="5">
    <source>
        <dbReference type="SAM" id="Phobius"/>
    </source>
</evidence>
<dbReference type="PANTHER" id="PTHR48021">
    <property type="match status" value="1"/>
</dbReference>
<feature type="transmembrane region" description="Helical" evidence="5">
    <location>
        <begin position="122"/>
        <end position="138"/>
    </location>
</feature>
<evidence type="ECO:0000313" key="8">
    <source>
        <dbReference type="Proteomes" id="UP000691718"/>
    </source>
</evidence>
<name>A0A8S3X893_PARAO</name>
<comment type="subcellular location">
    <subcellularLocation>
        <location evidence="1">Membrane</location>
        <topology evidence="1">Multi-pass membrane protein</topology>
    </subcellularLocation>
</comment>